<accession>A0A6H0X5T4</accession>
<protein>
    <submittedName>
        <fullName evidence="1">Uncharacterized protein</fullName>
    </submittedName>
</protein>
<sequence length="89" mass="9763">MSQIDQALSHQPQRCKGLELLGLGHCGDVLVEFWGKSHFVGSRLQDVDLEDIVLAGTKVSLITMISKKQWDSLEIDALHAYEDSLGVAA</sequence>
<name>A0A6H0X5T4_9CAUD</name>
<reference evidence="1" key="1">
    <citation type="submission" date="2020-03" db="EMBL/GenBank/DDBJ databases">
        <authorList>
            <person name="Shneider M.M."/>
            <person name="Evseev P.V."/>
            <person name="Korzhenkov A.A."/>
            <person name="Toschakov S.V."/>
            <person name="Vo T."/>
            <person name="Ignatov A.N."/>
            <person name="Miroshnikov K.A."/>
        </authorList>
    </citation>
    <scope>NUCLEOTIDE SEQUENCE [LARGE SCALE GENOMIC DNA]</scope>
</reference>
<dbReference type="EMBL" id="MT210154">
    <property type="protein sequence ID" value="QIW89426.1"/>
    <property type="molecule type" value="Genomic_DNA"/>
</dbReference>
<evidence type="ECO:0000313" key="1">
    <source>
        <dbReference type="EMBL" id="QIW89426.1"/>
    </source>
</evidence>
<gene>
    <name evidence="1" type="ORF">PPDBI_00067</name>
</gene>
<organism evidence="1">
    <name type="scientific">Xanthomonas phage PPDBI</name>
    <dbReference type="NCBI Taxonomy" id="2723911"/>
    <lineage>
        <taxon>Viruses</taxon>
        <taxon>Duplodnaviria</taxon>
        <taxon>Heunggongvirae</taxon>
        <taxon>Uroviricota</taxon>
        <taxon>Caudoviricetes</taxon>
    </lineage>
</organism>
<proteinExistence type="predicted"/>